<evidence type="ECO:0000256" key="3">
    <source>
        <dbReference type="ARBA" id="ARBA00022963"/>
    </source>
</evidence>
<dbReference type="PRINTS" id="PR00390">
    <property type="entry name" value="PHPHLIPASEC"/>
</dbReference>
<dbReference type="InterPro" id="IPR017946">
    <property type="entry name" value="PLC-like_Pdiesterase_TIM-brl"/>
</dbReference>
<dbReference type="GO" id="GO:0048015">
    <property type="term" value="P:phosphatidylinositol-mediated signaling"/>
    <property type="evidence" value="ECO:0007669"/>
    <property type="project" value="TreeGrafter"/>
</dbReference>
<evidence type="ECO:0000256" key="2">
    <source>
        <dbReference type="ARBA" id="ARBA00022801"/>
    </source>
</evidence>
<dbReference type="InterPro" id="IPR011993">
    <property type="entry name" value="PH-like_dom_sf"/>
</dbReference>
<evidence type="ECO:0000256" key="6">
    <source>
        <dbReference type="SAM" id="MobiDB-lite"/>
    </source>
</evidence>
<dbReference type="InterPro" id="IPR000909">
    <property type="entry name" value="PLipase_C_PInositol-sp_X_dom"/>
</dbReference>
<dbReference type="SMART" id="SM00148">
    <property type="entry name" value="PLCXc"/>
    <property type="match status" value="1"/>
</dbReference>
<dbReference type="EMBL" id="JANBTX010000042">
    <property type="protein sequence ID" value="KAJ2688605.1"/>
    <property type="molecule type" value="Genomic_DNA"/>
</dbReference>
<comment type="caution">
    <text evidence="8">The sequence shown here is derived from an EMBL/GenBank/DDBJ whole genome shotgun (WGS) entry which is preliminary data.</text>
</comment>
<evidence type="ECO:0000256" key="1">
    <source>
        <dbReference type="ARBA" id="ARBA00012368"/>
    </source>
</evidence>
<dbReference type="Pfam" id="PF00387">
    <property type="entry name" value="PI-PLC-Y"/>
    <property type="match status" value="1"/>
</dbReference>
<feature type="compositionally biased region" description="Polar residues" evidence="6">
    <location>
        <begin position="1175"/>
        <end position="1197"/>
    </location>
</feature>
<feature type="region of interest" description="Disordered" evidence="6">
    <location>
        <begin position="1175"/>
        <end position="1201"/>
    </location>
</feature>
<feature type="compositionally biased region" description="Pro residues" evidence="6">
    <location>
        <begin position="1224"/>
        <end position="1233"/>
    </location>
</feature>
<dbReference type="InterPro" id="IPR001192">
    <property type="entry name" value="PI-PLC_fam"/>
</dbReference>
<protein>
    <recommendedName>
        <fullName evidence="1 5">Phosphoinositide phospholipase C</fullName>
        <ecNumber evidence="1 5">3.1.4.11</ecNumber>
    </recommendedName>
</protein>
<dbReference type="Pfam" id="PF00388">
    <property type="entry name" value="PI-PLC-X"/>
    <property type="match status" value="1"/>
</dbReference>
<accession>A0A9W8GLW9</accession>
<dbReference type="PANTHER" id="PTHR10336:SF36">
    <property type="entry name" value="1-PHOSPHATIDYLINOSITOL 4,5-BISPHOSPHATE PHOSPHODIESTERASE BETA-4"/>
    <property type="match status" value="1"/>
</dbReference>
<dbReference type="PROSITE" id="PS50008">
    <property type="entry name" value="PIPLC_Y_DOMAIN"/>
    <property type="match status" value="1"/>
</dbReference>
<proteinExistence type="predicted"/>
<name>A0A9W8GLW9_9FUNG</name>
<dbReference type="OrthoDB" id="269822at2759"/>
<dbReference type="SUPFAM" id="SSF50729">
    <property type="entry name" value="PH domain-like"/>
    <property type="match status" value="1"/>
</dbReference>
<dbReference type="GO" id="GO:0051209">
    <property type="term" value="P:release of sequestered calcium ion into cytosol"/>
    <property type="evidence" value="ECO:0007669"/>
    <property type="project" value="TreeGrafter"/>
</dbReference>
<reference evidence="8" key="1">
    <citation type="submission" date="2022-07" db="EMBL/GenBank/DDBJ databases">
        <title>Phylogenomic reconstructions and comparative analyses of Kickxellomycotina fungi.</title>
        <authorList>
            <person name="Reynolds N.K."/>
            <person name="Stajich J.E."/>
            <person name="Barry K."/>
            <person name="Grigoriev I.V."/>
            <person name="Crous P."/>
            <person name="Smith M.E."/>
        </authorList>
    </citation>
    <scope>NUCLEOTIDE SEQUENCE</scope>
    <source>
        <strain evidence="8">CBS 109367</strain>
    </source>
</reference>
<organism evidence="8 9">
    <name type="scientific">Coemansia spiralis</name>
    <dbReference type="NCBI Taxonomy" id="417178"/>
    <lineage>
        <taxon>Eukaryota</taxon>
        <taxon>Fungi</taxon>
        <taxon>Fungi incertae sedis</taxon>
        <taxon>Zoopagomycota</taxon>
        <taxon>Kickxellomycotina</taxon>
        <taxon>Kickxellomycetes</taxon>
        <taxon>Kickxellales</taxon>
        <taxon>Kickxellaceae</taxon>
        <taxon>Coemansia</taxon>
    </lineage>
</organism>
<gene>
    <name evidence="8" type="primary">PLCD1</name>
    <name evidence="8" type="ORF">IWW39_002077</name>
</gene>
<feature type="region of interest" description="Disordered" evidence="6">
    <location>
        <begin position="492"/>
        <end position="522"/>
    </location>
</feature>
<feature type="region of interest" description="Disordered" evidence="6">
    <location>
        <begin position="1216"/>
        <end position="1247"/>
    </location>
</feature>
<sequence length="1347" mass="145070">MTDRLQHRHIHHQLGEESRSILKHRCSHGSLNSSTSSTGSSADPRPPPNSGETSSEPEHDALACLSCTRRNVISVFPRFRKVTTHLFSSFSRGHQSRASGGGGCPAESCLRAMGESASGGDPHARDLPASQVYPAHPAGAALCLGKWGVRSAASAAIDNNNNNSIGSGSGSIGPADRVSHGDQFCIPLPTIPGRLARGCPLLKTTSRGAHTREFCLDIAQQRITWDSRKKKKLAHIDLERIVEIRIGVQALWAVANEDSLPHGAKRLFAIVYYHQMVLKTICVVALSDESYHEWLDTLTNLLSSRQLITSLAHYRRWRLVCIYRQWWEARQSCESATESLHIVENMMHSAAPAPRPAVLAKALPIGDGLGLADCIDDVAPRCSSPLKASARKWLSGGGVPIRPTPSLPLPMMTPPPMLGRAFEIPLKMQHSSTISLTSSSSPQSRCSDEAFMELVEALRQEHAQQSINALYHDLSLSLTSLSSITTCSYQVPSLGVSDNDNESDAEDEDDEEGDRLTMAGGGNGLKRAYPLLRLEMPRSRTFGLTQPMFARFLREVQKELVTDAEASRRFAAFTHSGREIMTAYELEAYLLSAFNSVDYTPRNDTNTDGQQERPSSNMDMPLNQYYISTSHNTYLIGDQIVGTSKVEGYVRALLRGCRCIEVDCWDGSYGEPVVSHGHTLTTRILFEDVIIAVSQYAFAVSPYPVILSFETHCSLPQQARMATILKKHLGAMLVVSPVGHEQEYELPSPNQLKYRIIVKNKVLDPNGGTHSSRPSSLVGSLSSSAAGAVAAAAVISGSAIPLQLGVAKGVSPRSSVSQLKRKVAPELSELIVYCKAVHFEGLEEGSEMEAAFDRVTSVSESTSNQQIRQYVKKYIAYNATQMTRVYPAFSRVTSTNFNPIGHWAAGCQLVALNFQTHDRNMLMYEAMFRRTRDFGYVLKPKHLREPASKATPQAGEDGGDYNDSKASPASSSLPSSVSLQSSSTRDAGVSSPSSLARCMTVHINLLAAYNTTRGGPRRAAARAPGPMERRPSFGMEAGGFLRSSSWQMADPLSSSPKPLSRSPSDVAMFSFGNEVGSVAVPATMSDSDQLQQHLSGGYPSLNAVATAAMTSFAADHQKYAVTEQQGGSAAAGGVVRVEIEWITEGAVGSTTGGAGSSAEDVAMLASAISHLGHQQQLSGPGLSSIQSLGGTAPSSPIANPLGNGYPFHQTSFLSGSNVAATPKPAVPMPPPTFTPAGGPAAGRGGSGSGRFVSRNGVLAGNSEVRWKDETLFRIVPEPELSFARLSLFEDDVEVASACVSVDSLKEGYRVIELGQDEKSRMCRPVYLLLHVQVSQLHCLATPPVARI</sequence>
<dbReference type="SUPFAM" id="SSF51695">
    <property type="entry name" value="PLC-like phosphodiesterases"/>
    <property type="match status" value="1"/>
</dbReference>
<feature type="compositionally biased region" description="Low complexity" evidence="6">
    <location>
        <begin position="28"/>
        <end position="41"/>
    </location>
</feature>
<dbReference type="Proteomes" id="UP001151516">
    <property type="component" value="Unassembled WGS sequence"/>
</dbReference>
<evidence type="ECO:0000259" key="7">
    <source>
        <dbReference type="PROSITE" id="PS50008"/>
    </source>
</evidence>
<feature type="domain" description="PI-PLC Y-box" evidence="7">
    <location>
        <begin position="827"/>
        <end position="944"/>
    </location>
</feature>
<dbReference type="InterPro" id="IPR035892">
    <property type="entry name" value="C2_domain_sf"/>
</dbReference>
<evidence type="ECO:0000313" key="8">
    <source>
        <dbReference type="EMBL" id="KAJ2688605.1"/>
    </source>
</evidence>
<feature type="region of interest" description="Disordered" evidence="6">
    <location>
        <begin position="27"/>
        <end position="57"/>
    </location>
</feature>
<keyword evidence="9" id="KW-1185">Reference proteome</keyword>
<dbReference type="GO" id="GO:0004435">
    <property type="term" value="F:phosphatidylinositol-4,5-bisphosphate phospholipase C activity"/>
    <property type="evidence" value="ECO:0007669"/>
    <property type="project" value="UniProtKB-EC"/>
</dbReference>
<feature type="region of interest" description="Disordered" evidence="6">
    <location>
        <begin position="945"/>
        <end position="992"/>
    </location>
</feature>
<keyword evidence="2 5" id="KW-0378">Hydrolase</keyword>
<dbReference type="Gene3D" id="3.20.20.190">
    <property type="entry name" value="Phosphatidylinositol (PI) phosphodiesterase"/>
    <property type="match status" value="1"/>
</dbReference>
<evidence type="ECO:0000256" key="4">
    <source>
        <dbReference type="ARBA" id="ARBA00023098"/>
    </source>
</evidence>
<evidence type="ECO:0000313" key="9">
    <source>
        <dbReference type="Proteomes" id="UP001151516"/>
    </source>
</evidence>
<evidence type="ECO:0000256" key="5">
    <source>
        <dbReference type="RuleBase" id="RU361133"/>
    </source>
</evidence>
<dbReference type="Gene3D" id="2.60.40.150">
    <property type="entry name" value="C2 domain"/>
    <property type="match status" value="1"/>
</dbReference>
<keyword evidence="3 5" id="KW-0442">Lipid degradation</keyword>
<feature type="compositionally biased region" description="Acidic residues" evidence="6">
    <location>
        <begin position="499"/>
        <end position="513"/>
    </location>
</feature>
<dbReference type="EC" id="3.1.4.11" evidence="1 5"/>
<dbReference type="GO" id="GO:0016042">
    <property type="term" value="P:lipid catabolic process"/>
    <property type="evidence" value="ECO:0007669"/>
    <property type="project" value="UniProtKB-KW"/>
</dbReference>
<keyword evidence="4 5" id="KW-0443">Lipid metabolism</keyword>
<dbReference type="PROSITE" id="PS50007">
    <property type="entry name" value="PIPLC_X_DOMAIN"/>
    <property type="match status" value="1"/>
</dbReference>
<comment type="catalytic activity">
    <reaction evidence="5">
        <text>a 1,2-diacyl-sn-glycero-3-phospho-(1D-myo-inositol-4,5-bisphosphate) + H2O = 1D-myo-inositol 1,4,5-trisphosphate + a 1,2-diacyl-sn-glycerol + H(+)</text>
        <dbReference type="Rhea" id="RHEA:33179"/>
        <dbReference type="ChEBI" id="CHEBI:15377"/>
        <dbReference type="ChEBI" id="CHEBI:15378"/>
        <dbReference type="ChEBI" id="CHEBI:17815"/>
        <dbReference type="ChEBI" id="CHEBI:58456"/>
        <dbReference type="ChEBI" id="CHEBI:203600"/>
        <dbReference type="EC" id="3.1.4.11"/>
    </reaction>
</comment>
<dbReference type="SMART" id="SM00149">
    <property type="entry name" value="PLCYc"/>
    <property type="match status" value="1"/>
</dbReference>
<dbReference type="InterPro" id="IPR001711">
    <property type="entry name" value="PLipase_C_Pinositol-sp_Y"/>
</dbReference>
<dbReference type="PANTHER" id="PTHR10336">
    <property type="entry name" value="PHOSPHOINOSITIDE-SPECIFIC PHOSPHOLIPASE C FAMILY PROTEIN"/>
    <property type="match status" value="1"/>
</dbReference>
<feature type="region of interest" description="Disordered" evidence="6">
    <location>
        <begin position="1013"/>
        <end position="1032"/>
    </location>
</feature>
<dbReference type="Gene3D" id="2.30.29.30">
    <property type="entry name" value="Pleckstrin-homology domain (PH domain)/Phosphotyrosine-binding domain (PTB)"/>
    <property type="match status" value="1"/>
</dbReference>
<feature type="compositionally biased region" description="Low complexity" evidence="6">
    <location>
        <begin position="964"/>
        <end position="983"/>
    </location>
</feature>